<dbReference type="EMBL" id="JAMKFB020000016">
    <property type="protein sequence ID" value="KAL0173253.1"/>
    <property type="molecule type" value="Genomic_DNA"/>
</dbReference>
<keyword evidence="2" id="KW-1185">Reference proteome</keyword>
<comment type="caution">
    <text evidence="1">The sequence shown here is derived from an EMBL/GenBank/DDBJ whole genome shotgun (WGS) entry which is preliminary data.</text>
</comment>
<evidence type="ECO:0000313" key="2">
    <source>
        <dbReference type="Proteomes" id="UP001529510"/>
    </source>
</evidence>
<evidence type="ECO:0000313" key="1">
    <source>
        <dbReference type="EMBL" id="KAL0173253.1"/>
    </source>
</evidence>
<feature type="non-terminal residue" evidence="1">
    <location>
        <position position="73"/>
    </location>
</feature>
<gene>
    <name evidence="1" type="ORF">M9458_033564</name>
</gene>
<organism evidence="1 2">
    <name type="scientific">Cirrhinus mrigala</name>
    <name type="common">Mrigala</name>
    <dbReference type="NCBI Taxonomy" id="683832"/>
    <lineage>
        <taxon>Eukaryota</taxon>
        <taxon>Metazoa</taxon>
        <taxon>Chordata</taxon>
        <taxon>Craniata</taxon>
        <taxon>Vertebrata</taxon>
        <taxon>Euteleostomi</taxon>
        <taxon>Actinopterygii</taxon>
        <taxon>Neopterygii</taxon>
        <taxon>Teleostei</taxon>
        <taxon>Ostariophysi</taxon>
        <taxon>Cypriniformes</taxon>
        <taxon>Cyprinidae</taxon>
        <taxon>Labeoninae</taxon>
        <taxon>Labeonini</taxon>
        <taxon>Cirrhinus</taxon>
    </lineage>
</organism>
<feature type="non-terminal residue" evidence="1">
    <location>
        <position position="1"/>
    </location>
</feature>
<dbReference type="InterPro" id="IPR011990">
    <property type="entry name" value="TPR-like_helical_dom_sf"/>
</dbReference>
<proteinExistence type="predicted"/>
<dbReference type="Gene3D" id="1.25.40.10">
    <property type="entry name" value="Tetratricopeptide repeat domain"/>
    <property type="match status" value="1"/>
</dbReference>
<dbReference type="Proteomes" id="UP001529510">
    <property type="component" value="Unassembled WGS sequence"/>
</dbReference>
<reference evidence="1 2" key="1">
    <citation type="submission" date="2024-05" db="EMBL/GenBank/DDBJ databases">
        <title>Genome sequencing and assembly of Indian major carp, Cirrhinus mrigala (Hamilton, 1822).</title>
        <authorList>
            <person name="Mohindra V."/>
            <person name="Chowdhury L.M."/>
            <person name="Lal K."/>
            <person name="Jena J.K."/>
        </authorList>
    </citation>
    <scope>NUCLEOTIDE SEQUENCE [LARGE SCALE GENOMIC DNA]</scope>
    <source>
        <strain evidence="1">CM1030</strain>
        <tissue evidence="1">Blood</tissue>
    </source>
</reference>
<dbReference type="AlphaFoldDB" id="A0ABD0PJ26"/>
<protein>
    <submittedName>
        <fullName evidence="1">Uncharacterized protein</fullName>
    </submittedName>
</protein>
<sequence length="73" mass="8271">TTDINQLISTNSPESCQIFLKNLEKRGDPASDPAFLSKLLDCYSKVFARFPLAKHCKTESYARMLVRYAELKG</sequence>
<name>A0ABD0PJ26_CIRMR</name>
<accession>A0ABD0PJ26</accession>